<name>A0ABN9T3J1_9DINO</name>
<proteinExistence type="predicted"/>
<comment type="caution">
    <text evidence="2">The sequence shown here is derived from an EMBL/GenBank/DDBJ whole genome shotgun (WGS) entry which is preliminary data.</text>
</comment>
<organism evidence="2 3">
    <name type="scientific">Prorocentrum cordatum</name>
    <dbReference type="NCBI Taxonomy" id="2364126"/>
    <lineage>
        <taxon>Eukaryota</taxon>
        <taxon>Sar</taxon>
        <taxon>Alveolata</taxon>
        <taxon>Dinophyceae</taxon>
        <taxon>Prorocentrales</taxon>
        <taxon>Prorocentraceae</taxon>
        <taxon>Prorocentrum</taxon>
    </lineage>
</organism>
<feature type="compositionally biased region" description="Polar residues" evidence="1">
    <location>
        <begin position="208"/>
        <end position="231"/>
    </location>
</feature>
<evidence type="ECO:0000313" key="3">
    <source>
        <dbReference type="Proteomes" id="UP001189429"/>
    </source>
</evidence>
<gene>
    <name evidence="2" type="ORF">PCOR1329_LOCUS35151</name>
</gene>
<reference evidence="2" key="1">
    <citation type="submission" date="2023-10" db="EMBL/GenBank/DDBJ databases">
        <authorList>
            <person name="Chen Y."/>
            <person name="Shah S."/>
            <person name="Dougan E. K."/>
            <person name="Thang M."/>
            <person name="Chan C."/>
        </authorList>
    </citation>
    <scope>NUCLEOTIDE SEQUENCE [LARGE SCALE GENOMIC DNA]</scope>
</reference>
<dbReference type="Proteomes" id="UP001189429">
    <property type="component" value="Unassembled WGS sequence"/>
</dbReference>
<feature type="compositionally biased region" description="Basic and acidic residues" evidence="1">
    <location>
        <begin position="234"/>
        <end position="246"/>
    </location>
</feature>
<accession>A0ABN9T3J1</accession>
<dbReference type="EMBL" id="CAUYUJ010014297">
    <property type="protein sequence ID" value="CAK0839482.1"/>
    <property type="molecule type" value="Genomic_DNA"/>
</dbReference>
<keyword evidence="3" id="KW-1185">Reference proteome</keyword>
<dbReference type="SUPFAM" id="SSF56349">
    <property type="entry name" value="DNA breaking-rejoining enzymes"/>
    <property type="match status" value="1"/>
</dbReference>
<protein>
    <submittedName>
        <fullName evidence="2">Uncharacterized protein</fullName>
    </submittedName>
</protein>
<evidence type="ECO:0000313" key="2">
    <source>
        <dbReference type="EMBL" id="CAK0839482.1"/>
    </source>
</evidence>
<evidence type="ECO:0000256" key="1">
    <source>
        <dbReference type="SAM" id="MobiDB-lite"/>
    </source>
</evidence>
<dbReference type="InterPro" id="IPR011010">
    <property type="entry name" value="DNA_brk_join_enz"/>
</dbReference>
<feature type="region of interest" description="Disordered" evidence="1">
    <location>
        <begin position="65"/>
        <end position="96"/>
    </location>
</feature>
<feature type="region of interest" description="Disordered" evidence="1">
    <location>
        <begin position="189"/>
        <end position="250"/>
    </location>
</feature>
<sequence>MAAEGEDPFAEFLSQEPAAEAPVAADAESQLAALAASAKRQEQLLGKVCSLLASLDEKMGRMANAQDKQRHGYHDSGQTQIGMGEGARATEGVPPGGRAPGAPIAAAIGEGMFKEMHALSETLDLLFQGSFLEGMDMLMQRFKACQLACKDMRWRSARWLELIRPDADTESLEAHIAIRVFRRRLALQRPSKTHKKMQLQSPKKDSETQGGHRQRLAQTMRKQTPPGQGNTRKVVLEGSDKQDKAPNQKARLAAALEDGMAPLTSVPWLIEAMFTRPGRAWKLMVEKSTATSPSDVVPYICATEHFGTERSVGLDAGAAAACTASAAAELWIFDQAMFASYQYAGSRGEEARGHRSHYSAARVNAIGVMQEAVLHVLAGDLGRVPMPLLSEISTRASSAYDIDSGARALCHFGVVLAWLDEPPQALLPRALWPSEVPKARLLVDSPAEWAKIASHFHSLWIVEAIEDEHIFRASSTPVLNGAFPVEKKGTPEAGEQRQCRFIMNMAPATRRAFFVWEILRPWRSFAALNGRVPGRLLGRPDLRTVRVCLAVIPMGWLLAVTWFQRSHRIVDNPKGVVGVGSVCQKLQRASRQRNGAAWAERKAHLGNTRVERMGALVDGLRGRVSAPPMKPFEAMLPGALPVTKGSVYWKTIALMGKLIRALEFRRVLFCIRHEVWKFADGAHSGCGSSEITDEILGGIGPPPLAFTDLRAEVDAGVSCSYASGDGGGASASLRLCPEALTRLTAAAALGQEVRQRVAAGRPLLGEASRWRARGSRNLALPPLAGDEEPAVLVVGLFDGIGGMVVALSRLRTKIIGGLAGKRSAPIGEVPRFLRVLRAAFPGKVRSLIENVASMPLDDIERISDAPQVTPYRCCSSCLFPSRRPRLRRLSRRLLLREGYSYQGRGRFVEVATDGAKRVELSWATPGWIWNGGALPVPTHVCARYTECATKGGSGSSSATTRCCLLGNSFPVCTVSWLLQHALVADGHQLRLCTARGLACRWGTLEVISSYRWRAGIGKRIDALEIQAAAAAVGASRLRRMLQLIDSQVAASVLTKGRSSSRVLRVHVKRWGALCWATGCYVMLGYIASEDNPPTAAPKGLAAQRLSPQAHRLQTLRPCQKLSDPRARAITLKRCGIAVAEFFVFAIEGGFLLTDAAKLAPISRAYPASPEMAFGLAGAALAAGQPLLAALVLVTSAMLRTKALRDLTYGDITFAEGGVILRPPATKMGARTSRVQFVAVQTPIAVNLLRVSAEGANPTDHVCPRTCAQLQRLLKSLLAAASTPPARWPWYSFGRGGACHDLLLGVNLERTPQRGRWRAVTSARASVEEAAADFDDASMSQLER</sequence>